<dbReference type="PANTHER" id="PTHR33325:SF11">
    <property type="entry name" value="COLD SHOCK DOMAIN-CONTAINING PROTEIN 4-LIKE"/>
    <property type="match status" value="1"/>
</dbReference>
<gene>
    <name evidence="2" type="ORF">CDL12_06119</name>
</gene>
<dbReference type="OrthoDB" id="1737433at2759"/>
<feature type="compositionally biased region" description="Basic and acidic residues" evidence="1">
    <location>
        <begin position="142"/>
        <end position="151"/>
    </location>
</feature>
<keyword evidence="3" id="KW-1185">Reference proteome</keyword>
<evidence type="ECO:0000313" key="2">
    <source>
        <dbReference type="EMBL" id="PIN21178.1"/>
    </source>
</evidence>
<evidence type="ECO:0000313" key="3">
    <source>
        <dbReference type="Proteomes" id="UP000231279"/>
    </source>
</evidence>
<dbReference type="EMBL" id="NKXS01000990">
    <property type="protein sequence ID" value="PIN21178.1"/>
    <property type="molecule type" value="Genomic_DNA"/>
</dbReference>
<comment type="caution">
    <text evidence="2">The sequence shown here is derived from an EMBL/GenBank/DDBJ whole genome shotgun (WGS) entry which is preliminary data.</text>
</comment>
<dbReference type="PANTHER" id="PTHR33325">
    <property type="entry name" value="ZINC FINGER, CCHC-TYPE-RELATED"/>
    <property type="match status" value="1"/>
</dbReference>
<protein>
    <submittedName>
        <fullName evidence="2">Uncharacterized protein</fullName>
    </submittedName>
</protein>
<accession>A0A2G9HUH4</accession>
<dbReference type="AlphaFoldDB" id="A0A2G9HUH4"/>
<organism evidence="2 3">
    <name type="scientific">Handroanthus impetiginosus</name>
    <dbReference type="NCBI Taxonomy" id="429701"/>
    <lineage>
        <taxon>Eukaryota</taxon>
        <taxon>Viridiplantae</taxon>
        <taxon>Streptophyta</taxon>
        <taxon>Embryophyta</taxon>
        <taxon>Tracheophyta</taxon>
        <taxon>Spermatophyta</taxon>
        <taxon>Magnoliopsida</taxon>
        <taxon>eudicotyledons</taxon>
        <taxon>Gunneridae</taxon>
        <taxon>Pentapetalae</taxon>
        <taxon>asterids</taxon>
        <taxon>lamiids</taxon>
        <taxon>Lamiales</taxon>
        <taxon>Bignoniaceae</taxon>
        <taxon>Crescentiina</taxon>
        <taxon>Tabebuia alliance</taxon>
        <taxon>Handroanthus</taxon>
    </lineage>
</organism>
<proteinExistence type="predicted"/>
<feature type="region of interest" description="Disordered" evidence="1">
    <location>
        <begin position="107"/>
        <end position="151"/>
    </location>
</feature>
<dbReference type="Proteomes" id="UP000231279">
    <property type="component" value="Unassembled WGS sequence"/>
</dbReference>
<evidence type="ECO:0000256" key="1">
    <source>
        <dbReference type="SAM" id="MobiDB-lite"/>
    </source>
</evidence>
<sequence>MHLKLQDFKSVSEYNSAIFKISSQLKLCVENITDKDLLEKTFSTFHASNVLLQQQYCEKGFKKYSELISCLLVAEQNNELLMRNHEIRPTGSTPFPEVNAMLYNNFERGNKHGRNHGHGRGRGRGRNNYRFQSGYNSPYHRKWTDKDKQEK</sequence>
<feature type="compositionally biased region" description="Basic residues" evidence="1">
    <location>
        <begin position="111"/>
        <end position="127"/>
    </location>
</feature>
<reference evidence="3" key="1">
    <citation type="journal article" date="2018" name="Gigascience">
        <title>Genome assembly of the Pink Ipe (Handroanthus impetiginosus, Bignoniaceae), a highly valued, ecologically keystone Neotropical timber forest tree.</title>
        <authorList>
            <person name="Silva-Junior O.B."/>
            <person name="Grattapaglia D."/>
            <person name="Novaes E."/>
            <person name="Collevatti R.G."/>
        </authorList>
    </citation>
    <scope>NUCLEOTIDE SEQUENCE [LARGE SCALE GENOMIC DNA]</scope>
    <source>
        <strain evidence="3">cv. UFG-1</strain>
    </source>
</reference>
<name>A0A2G9HUH4_9LAMI</name>